<organism evidence="4 5">
    <name type="scientific">Desulfonema magnum</name>
    <dbReference type="NCBI Taxonomy" id="45655"/>
    <lineage>
        <taxon>Bacteria</taxon>
        <taxon>Pseudomonadati</taxon>
        <taxon>Thermodesulfobacteriota</taxon>
        <taxon>Desulfobacteria</taxon>
        <taxon>Desulfobacterales</taxon>
        <taxon>Desulfococcaceae</taxon>
        <taxon>Desulfonema</taxon>
    </lineage>
</organism>
<dbReference type="EMBL" id="CP061800">
    <property type="protein sequence ID" value="QTA88115.1"/>
    <property type="molecule type" value="Genomic_DNA"/>
</dbReference>
<feature type="domain" description="Nitroreductase" evidence="3">
    <location>
        <begin position="8"/>
        <end position="158"/>
    </location>
</feature>
<evidence type="ECO:0000256" key="2">
    <source>
        <dbReference type="ARBA" id="ARBA00023002"/>
    </source>
</evidence>
<dbReference type="InterPro" id="IPR000415">
    <property type="entry name" value="Nitroreductase-like"/>
</dbReference>
<dbReference type="Gene3D" id="3.40.109.10">
    <property type="entry name" value="NADH Oxidase"/>
    <property type="match status" value="1"/>
</dbReference>
<dbReference type="AlphaFoldDB" id="A0A975BME7"/>
<dbReference type="PANTHER" id="PTHR43673:SF10">
    <property type="entry name" value="NADH DEHYDROGENASE_NAD(P)H NITROREDUCTASE XCC3605-RELATED"/>
    <property type="match status" value="1"/>
</dbReference>
<evidence type="ECO:0000259" key="3">
    <source>
        <dbReference type="Pfam" id="PF00881"/>
    </source>
</evidence>
<keyword evidence="2" id="KW-0560">Oxidoreductase</keyword>
<sequence length="180" mass="19982">MADLMEIIKQRRSVRKYQEKEVPEAALNQILEAVRWSPSWANTQCWEVIVVKDAALRQKLQETIGPKNPATKAIVAAPALLALCGKLGTSGYYKDQVTTKFGDWFMFDLGLATQSICLAAHNLGIGSVIVGLFDHNKAKDVLKVPEGYELVTLIPLGYPVKTATGPKRKETSEFTHYDTF</sequence>
<dbReference type="SUPFAM" id="SSF55469">
    <property type="entry name" value="FMN-dependent nitroreductase-like"/>
    <property type="match status" value="1"/>
</dbReference>
<dbReference type="RefSeq" id="WP_207683025.1">
    <property type="nucleotide sequence ID" value="NZ_CP061800.1"/>
</dbReference>
<evidence type="ECO:0000256" key="1">
    <source>
        <dbReference type="ARBA" id="ARBA00007118"/>
    </source>
</evidence>
<reference evidence="4" key="1">
    <citation type="journal article" date="2021" name="Microb. Physiol.">
        <title>Proteogenomic Insights into the Physiology of Marine, Sulfate-Reducing, Filamentous Desulfonema limicola and Desulfonema magnum.</title>
        <authorList>
            <person name="Schnaars V."/>
            <person name="Wohlbrand L."/>
            <person name="Scheve S."/>
            <person name="Hinrichs C."/>
            <person name="Reinhardt R."/>
            <person name="Rabus R."/>
        </authorList>
    </citation>
    <scope>NUCLEOTIDE SEQUENCE</scope>
    <source>
        <strain evidence="4">4be13</strain>
    </source>
</reference>
<dbReference type="GO" id="GO:0016491">
    <property type="term" value="F:oxidoreductase activity"/>
    <property type="evidence" value="ECO:0007669"/>
    <property type="project" value="UniProtKB-KW"/>
</dbReference>
<dbReference type="KEGG" id="dmm:dnm_041550"/>
<gene>
    <name evidence="4" type="ORF">dnm_041550</name>
</gene>
<dbReference type="PANTHER" id="PTHR43673">
    <property type="entry name" value="NAD(P)H NITROREDUCTASE YDGI-RELATED"/>
    <property type="match status" value="1"/>
</dbReference>
<dbReference type="InterPro" id="IPR029479">
    <property type="entry name" value="Nitroreductase"/>
</dbReference>
<dbReference type="Proteomes" id="UP000663722">
    <property type="component" value="Chromosome"/>
</dbReference>
<protein>
    <submittedName>
        <fullName evidence="4">Nitroreductase</fullName>
    </submittedName>
</protein>
<proteinExistence type="inferred from homology"/>
<name>A0A975BME7_9BACT</name>
<comment type="similarity">
    <text evidence="1">Belongs to the nitroreductase family.</text>
</comment>
<evidence type="ECO:0000313" key="5">
    <source>
        <dbReference type="Proteomes" id="UP000663722"/>
    </source>
</evidence>
<keyword evidence="5" id="KW-1185">Reference proteome</keyword>
<accession>A0A975BME7</accession>
<dbReference type="Pfam" id="PF00881">
    <property type="entry name" value="Nitroreductase"/>
    <property type="match status" value="1"/>
</dbReference>
<evidence type="ECO:0000313" key="4">
    <source>
        <dbReference type="EMBL" id="QTA88115.1"/>
    </source>
</evidence>